<dbReference type="EMBL" id="CP014841">
    <property type="protein sequence ID" value="AND70381.1"/>
    <property type="molecule type" value="Genomic_DNA"/>
</dbReference>
<evidence type="ECO:0000256" key="13">
    <source>
        <dbReference type="HAMAP-Rule" id="MF_01810"/>
    </source>
</evidence>
<dbReference type="InterPro" id="IPR019998">
    <property type="entry name" value="Membr_insert_YidC"/>
</dbReference>
<dbReference type="AlphaFoldDB" id="A0A160N345"/>
<dbReference type="NCBIfam" id="TIGR03593">
    <property type="entry name" value="yidC_nterm"/>
    <property type="match status" value="1"/>
</dbReference>
<dbReference type="RefSeq" id="WP_063673424.1">
    <property type="nucleotide sequence ID" value="NZ_CP014841.1"/>
</dbReference>
<sequence>MNQTRTFLLFALVAVAYLLWNAWEKDYGPQPAVPAVAAAGTAASPAAATTADGSVPGASVPTTPAVPSNELAKPAAGDKAQLITVTTDVLRLTIDTRGGSLVRSELLDYPVTPRTKKDPDPAPIRLLDDTGSHFFAAQDGLISGTGPAPDHRALFQSTQASYTLAKGQDTLDVDLTWTDPSGLKVIKRYTLHRGSYVVDLSQKIDNGSAKPWTGNAYRQLQRVVPPAPVHSNFLAKFSDQSRYSFFGAAWYSPEHKFDKLAFDKFAKEPLNQPVTGGWLAMEQHYFVTAWLPPSSEADTFSSTVINDQDGPRYLVRDMGPSITVAPGQSGTTAARLYVGPKLREQLGALAPGFELALDYGIFSIVASPLHWILSHLHHLVGNWGFAIILLVLLINLAIYKLSEAQYVSAARMRKLKPRMDALKERYGDDKQKMQQAMMELYKKEKINPVAGCLPILITIPIFFALYTVLRESVELRQAPFVGWIHDLSAADPYFVLPVLYMGVMLMTQWMMPTQPGMDPTQAKMMKFMPLMFGVMFAFFPAGLVLYYIVNGLCRLAQQWWVTRRIDRAEAAKALASR</sequence>
<organism evidence="17 18">
    <name type="scientific">Dyella thiooxydans</name>
    <dbReference type="NCBI Taxonomy" id="445710"/>
    <lineage>
        <taxon>Bacteria</taxon>
        <taxon>Pseudomonadati</taxon>
        <taxon>Pseudomonadota</taxon>
        <taxon>Gammaproteobacteria</taxon>
        <taxon>Lysobacterales</taxon>
        <taxon>Rhodanobacteraceae</taxon>
        <taxon>Dyella</taxon>
    </lineage>
</organism>
<accession>A0A160N345</accession>
<evidence type="ECO:0000256" key="14">
    <source>
        <dbReference type="SAM" id="MobiDB-lite"/>
    </source>
</evidence>
<keyword evidence="18" id="KW-1185">Reference proteome</keyword>
<dbReference type="GO" id="GO:0032977">
    <property type="term" value="F:membrane insertase activity"/>
    <property type="evidence" value="ECO:0007669"/>
    <property type="project" value="InterPro"/>
</dbReference>
<evidence type="ECO:0000256" key="1">
    <source>
        <dbReference type="ARBA" id="ARBA00004429"/>
    </source>
</evidence>
<dbReference type="KEGG" id="dtx:ATSB10_29270"/>
<feature type="transmembrane region" description="Helical" evidence="13">
    <location>
        <begin position="383"/>
        <end position="402"/>
    </location>
</feature>
<feature type="transmembrane region" description="Helical" evidence="13">
    <location>
        <begin position="489"/>
        <end position="506"/>
    </location>
</feature>
<keyword evidence="4 13" id="KW-0813">Transport</keyword>
<comment type="subunit">
    <text evidence="13">Interacts with the Sec translocase complex via SecD. Specifically interacts with transmembrane segments of nascent integral membrane proteins during membrane integration.</text>
</comment>
<dbReference type="GO" id="GO:0005886">
    <property type="term" value="C:plasma membrane"/>
    <property type="evidence" value="ECO:0007669"/>
    <property type="project" value="UniProtKB-SubCell"/>
</dbReference>
<proteinExistence type="inferred from homology"/>
<evidence type="ECO:0000313" key="17">
    <source>
        <dbReference type="EMBL" id="AND70381.1"/>
    </source>
</evidence>
<comment type="similarity">
    <text evidence="2 13">Belongs to the OXA1/ALB3/YidC family. Type 1 subfamily.</text>
</comment>
<dbReference type="STRING" id="445710.ATSB10_29270"/>
<dbReference type="CDD" id="cd20070">
    <property type="entry name" value="5TM_YidC_Alb3"/>
    <property type="match status" value="1"/>
</dbReference>
<dbReference type="InterPro" id="IPR038221">
    <property type="entry name" value="YidC_periplasmic_sf"/>
</dbReference>
<comment type="function">
    <text evidence="13">Required for the insertion and/or proper folding and/or complex formation of integral membrane proteins into the membrane. Involved in integration of membrane proteins that insert both dependently and independently of the Sec translocase complex, as well as at least some lipoproteins. Aids folding of multispanning membrane proteins.</text>
</comment>
<name>A0A160N345_9GAMM</name>
<dbReference type="PANTHER" id="PTHR12428">
    <property type="entry name" value="OXA1"/>
    <property type="match status" value="1"/>
</dbReference>
<keyword evidence="6 13" id="KW-0812">Transmembrane</keyword>
<dbReference type="InterPro" id="IPR047196">
    <property type="entry name" value="YidC_ALB_C"/>
</dbReference>
<dbReference type="InterPro" id="IPR028053">
    <property type="entry name" value="Membr_insert_YidC_N"/>
</dbReference>
<dbReference type="PRINTS" id="PR00701">
    <property type="entry name" value="60KDINNERMP"/>
</dbReference>
<evidence type="ECO:0000259" key="15">
    <source>
        <dbReference type="Pfam" id="PF02096"/>
    </source>
</evidence>
<dbReference type="PANTHER" id="PTHR12428:SF65">
    <property type="entry name" value="CYTOCHROME C OXIDASE ASSEMBLY PROTEIN COX18, MITOCHONDRIAL"/>
    <property type="match status" value="1"/>
</dbReference>
<dbReference type="PRINTS" id="PR01900">
    <property type="entry name" value="YIDCPROTEIN"/>
</dbReference>
<dbReference type="Proteomes" id="UP000077255">
    <property type="component" value="Chromosome"/>
</dbReference>
<feature type="transmembrane region" description="Helical" evidence="13">
    <location>
        <begin position="527"/>
        <end position="549"/>
    </location>
</feature>
<dbReference type="NCBIfam" id="NF002352">
    <property type="entry name" value="PRK01318.1-3"/>
    <property type="match status" value="1"/>
</dbReference>
<dbReference type="HAMAP" id="MF_01810">
    <property type="entry name" value="YidC_type1"/>
    <property type="match status" value="1"/>
</dbReference>
<evidence type="ECO:0000256" key="5">
    <source>
        <dbReference type="ARBA" id="ARBA00022475"/>
    </source>
</evidence>
<keyword evidence="5 13" id="KW-1003">Cell membrane</keyword>
<comment type="subcellular location">
    <subcellularLocation>
        <location evidence="1">Cell inner membrane</location>
        <topology evidence="1">Multi-pass membrane protein</topology>
    </subcellularLocation>
    <subcellularLocation>
        <location evidence="13">Cell membrane</location>
        <topology evidence="13">Multi-pass membrane protein</topology>
    </subcellularLocation>
</comment>
<reference evidence="17 18" key="1">
    <citation type="submission" date="2016-02" db="EMBL/GenBank/DDBJ databases">
        <title>Complete genome sequencing and analysis of ATSB10, Dyella thiooxydans isolated from rhizosphere soil of sunflower (Helianthus annuus L.).</title>
        <authorList>
            <person name="Lee Y."/>
            <person name="Hwangbo K."/>
            <person name="Chung H."/>
            <person name="Yoo J."/>
            <person name="Kim K.Y."/>
            <person name="Sa T.M."/>
            <person name="Um Y."/>
            <person name="Madhaiyan M."/>
        </authorList>
    </citation>
    <scope>NUCLEOTIDE SEQUENCE [LARGE SCALE GENOMIC DNA]</scope>
    <source>
        <strain evidence="17 18">ATSB10</strain>
    </source>
</reference>
<dbReference type="OrthoDB" id="9780552at2"/>
<dbReference type="PATRIC" id="fig|445710.3.peg.2923"/>
<evidence type="ECO:0000256" key="7">
    <source>
        <dbReference type="ARBA" id="ARBA00022927"/>
    </source>
</evidence>
<evidence type="ECO:0000256" key="8">
    <source>
        <dbReference type="ARBA" id="ARBA00022989"/>
    </source>
</evidence>
<protein>
    <recommendedName>
        <fullName evidence="3 13">Membrane protein insertase YidC</fullName>
    </recommendedName>
    <alternativeName>
        <fullName evidence="12 13">Foldase YidC</fullName>
    </alternativeName>
    <alternativeName>
        <fullName evidence="11 13">Membrane integrase YidC</fullName>
    </alternativeName>
    <alternativeName>
        <fullName evidence="13">Membrane protein YidC</fullName>
    </alternativeName>
</protein>
<evidence type="ECO:0000256" key="6">
    <source>
        <dbReference type="ARBA" id="ARBA00022692"/>
    </source>
</evidence>
<feature type="domain" description="Membrane insertase YidC/Oxa/ALB C-terminal" evidence="15">
    <location>
        <begin position="383"/>
        <end position="563"/>
    </location>
</feature>
<evidence type="ECO:0000256" key="2">
    <source>
        <dbReference type="ARBA" id="ARBA00010527"/>
    </source>
</evidence>
<evidence type="ECO:0000256" key="11">
    <source>
        <dbReference type="ARBA" id="ARBA00033245"/>
    </source>
</evidence>
<keyword evidence="9 13" id="KW-0472">Membrane</keyword>
<dbReference type="NCBIfam" id="TIGR03592">
    <property type="entry name" value="yidC_oxa1_cterm"/>
    <property type="match status" value="1"/>
</dbReference>
<evidence type="ECO:0000256" key="12">
    <source>
        <dbReference type="ARBA" id="ARBA00033342"/>
    </source>
</evidence>
<evidence type="ECO:0000256" key="10">
    <source>
        <dbReference type="ARBA" id="ARBA00023186"/>
    </source>
</evidence>
<dbReference type="Pfam" id="PF14849">
    <property type="entry name" value="YidC_periplas"/>
    <property type="match status" value="1"/>
</dbReference>
<feature type="transmembrane region" description="Helical" evidence="13">
    <location>
        <begin position="446"/>
        <end position="469"/>
    </location>
</feature>
<feature type="domain" description="Membrane insertase YidC N-terminal" evidence="16">
    <location>
        <begin position="83"/>
        <end position="372"/>
    </location>
</feature>
<evidence type="ECO:0000256" key="4">
    <source>
        <dbReference type="ARBA" id="ARBA00022448"/>
    </source>
</evidence>
<evidence type="ECO:0000256" key="3">
    <source>
        <dbReference type="ARBA" id="ARBA00015325"/>
    </source>
</evidence>
<dbReference type="CDD" id="cd19961">
    <property type="entry name" value="EcYidC-like_peri"/>
    <property type="match status" value="1"/>
</dbReference>
<keyword evidence="7 13" id="KW-0653">Protein transport</keyword>
<keyword evidence="10 13" id="KW-0143">Chaperone</keyword>
<dbReference type="GO" id="GO:0051205">
    <property type="term" value="P:protein insertion into membrane"/>
    <property type="evidence" value="ECO:0007669"/>
    <property type="project" value="TreeGrafter"/>
</dbReference>
<keyword evidence="8 13" id="KW-1133">Transmembrane helix</keyword>
<dbReference type="InterPro" id="IPR001708">
    <property type="entry name" value="YidC/ALB3/OXA1/COX18"/>
</dbReference>
<dbReference type="InterPro" id="IPR028055">
    <property type="entry name" value="YidC/Oxa/ALB_C"/>
</dbReference>
<evidence type="ECO:0000259" key="16">
    <source>
        <dbReference type="Pfam" id="PF14849"/>
    </source>
</evidence>
<dbReference type="Gene3D" id="2.70.98.90">
    <property type="match status" value="1"/>
</dbReference>
<dbReference type="GO" id="GO:0015031">
    <property type="term" value="P:protein transport"/>
    <property type="evidence" value="ECO:0007669"/>
    <property type="project" value="UniProtKB-KW"/>
</dbReference>
<evidence type="ECO:0000256" key="9">
    <source>
        <dbReference type="ARBA" id="ARBA00023136"/>
    </source>
</evidence>
<gene>
    <name evidence="13" type="primary">yidC</name>
    <name evidence="17" type="ORF">ATSB10_29270</name>
</gene>
<evidence type="ECO:0000313" key="18">
    <source>
        <dbReference type="Proteomes" id="UP000077255"/>
    </source>
</evidence>
<feature type="region of interest" description="Disordered" evidence="14">
    <location>
        <begin position="48"/>
        <end position="73"/>
    </location>
</feature>
<dbReference type="Pfam" id="PF02096">
    <property type="entry name" value="60KD_IMP"/>
    <property type="match status" value="1"/>
</dbReference>